<keyword evidence="13" id="KW-1185">Reference proteome</keyword>
<dbReference type="InterPro" id="IPR001841">
    <property type="entry name" value="Znf_RING"/>
</dbReference>
<dbReference type="InterPro" id="IPR001870">
    <property type="entry name" value="B30.2/SPRY"/>
</dbReference>
<evidence type="ECO:0000259" key="10">
    <source>
        <dbReference type="PROSITE" id="PS50119"/>
    </source>
</evidence>
<comment type="subcellular location">
    <subcellularLocation>
        <location evidence="1">Cytoplasm</location>
    </subcellularLocation>
</comment>
<keyword evidence="3" id="KW-0963">Cytoplasm</keyword>
<dbReference type="PANTHER" id="PTHR24103">
    <property type="entry name" value="E3 UBIQUITIN-PROTEIN LIGASE TRIM"/>
    <property type="match status" value="1"/>
</dbReference>
<dbReference type="GO" id="GO:0008270">
    <property type="term" value="F:zinc ion binding"/>
    <property type="evidence" value="ECO:0007669"/>
    <property type="project" value="UniProtKB-KW"/>
</dbReference>
<dbReference type="InterPro" id="IPR050143">
    <property type="entry name" value="TRIM/RBCC"/>
</dbReference>
<feature type="domain" description="B30.2/SPRY" evidence="11">
    <location>
        <begin position="273"/>
        <end position="461"/>
    </location>
</feature>
<dbReference type="SMART" id="SM00336">
    <property type="entry name" value="BBOX"/>
    <property type="match status" value="1"/>
</dbReference>
<evidence type="ECO:0000256" key="3">
    <source>
        <dbReference type="ARBA" id="ARBA00022490"/>
    </source>
</evidence>
<evidence type="ECO:0000259" key="9">
    <source>
        <dbReference type="PROSITE" id="PS50089"/>
    </source>
</evidence>
<dbReference type="InterPro" id="IPR018957">
    <property type="entry name" value="Znf_C3HC4_RING-type"/>
</dbReference>
<evidence type="ECO:0000256" key="4">
    <source>
        <dbReference type="ARBA" id="ARBA00022723"/>
    </source>
</evidence>
<reference evidence="12" key="1">
    <citation type="submission" date="2025-08" db="UniProtKB">
        <authorList>
            <consortium name="Ensembl"/>
        </authorList>
    </citation>
    <scope>IDENTIFICATION</scope>
</reference>
<dbReference type="GeneTree" id="ENSGT01030000234583"/>
<dbReference type="AlphaFoldDB" id="A0A8C1BRK6"/>
<keyword evidence="8" id="KW-0175">Coiled coil</keyword>
<keyword evidence="5 7" id="KW-0863">Zinc-finger</keyword>
<dbReference type="OMA" id="FVEVAYS"/>
<dbReference type="InterPro" id="IPR043136">
    <property type="entry name" value="B30.2/SPRY_sf"/>
</dbReference>
<dbReference type="InterPro" id="IPR003879">
    <property type="entry name" value="Butyrophylin_SPRY"/>
</dbReference>
<dbReference type="InterPro" id="IPR013083">
    <property type="entry name" value="Znf_RING/FYVE/PHD"/>
</dbReference>
<evidence type="ECO:0000259" key="11">
    <source>
        <dbReference type="PROSITE" id="PS50188"/>
    </source>
</evidence>
<dbReference type="Ensembl" id="ENSCCRT00000039218.2">
    <property type="protein sequence ID" value="ENSCCRP00000036190.2"/>
    <property type="gene ID" value="ENSCCRG00000019411.2"/>
</dbReference>
<evidence type="ECO:0000313" key="13">
    <source>
        <dbReference type="Proteomes" id="UP001108240"/>
    </source>
</evidence>
<dbReference type="Pfam" id="PF13765">
    <property type="entry name" value="PRY"/>
    <property type="match status" value="1"/>
</dbReference>
<reference evidence="12" key="2">
    <citation type="submission" date="2025-09" db="UniProtKB">
        <authorList>
            <consortium name="Ensembl"/>
        </authorList>
    </citation>
    <scope>IDENTIFICATION</scope>
</reference>
<dbReference type="Gene3D" id="3.30.40.10">
    <property type="entry name" value="Zinc/RING finger domain, C3HC4 (zinc finger)"/>
    <property type="match status" value="1"/>
</dbReference>
<organism evidence="12 13">
    <name type="scientific">Cyprinus carpio carpio</name>
    <dbReference type="NCBI Taxonomy" id="630221"/>
    <lineage>
        <taxon>Eukaryota</taxon>
        <taxon>Metazoa</taxon>
        <taxon>Chordata</taxon>
        <taxon>Craniata</taxon>
        <taxon>Vertebrata</taxon>
        <taxon>Euteleostomi</taxon>
        <taxon>Actinopterygii</taxon>
        <taxon>Neopterygii</taxon>
        <taxon>Teleostei</taxon>
        <taxon>Ostariophysi</taxon>
        <taxon>Cypriniformes</taxon>
        <taxon>Cyprinidae</taxon>
        <taxon>Cyprininae</taxon>
        <taxon>Cyprinus</taxon>
    </lineage>
</organism>
<accession>A0A8C1BRK6</accession>
<evidence type="ECO:0000313" key="12">
    <source>
        <dbReference type="Ensembl" id="ENSCCRP00000036190.2"/>
    </source>
</evidence>
<sequence length="461" mass="53168">MAQECSFSMEDLLCSVCCEVFDTPVILSCKHSFCKTCIQTHWDRMGTRQCPLCRRTERSTRPPINMALKLASDVFRKNPEQFMAKSVERCSIHNEQLKLFCRKDAELICIACTSSRSHKNHEYCPIADAASDIMKELTNRYNPLKKQLTTFEKLQESLVELETYIQKQAAEIAAEVKQEYEKLHIILREEEAARLFVLKNERERKTAMVREKLQEVNKSIEELSDIIRYIEPIKIADNLTFLKECKEAIKRTSYTAPETEFPKKALIDVLQYLGSLKHGAWKRMENDVHHSSVNFDPNTAHPNLIISDELTSISYGKKQQLPDNPERCTSSMAVLAANSFDSGKQRWFVEVAYSKEWYIGVARESIKRKTAVFLNPKEGFWVISNNEESYWAQTSPRTRLTLKKTPQIITVELDYDKGKVSFSDSADGGSIYTFKDKFTERIFPYFATGIKEGNTLRICAF</sequence>
<dbReference type="Gene3D" id="2.60.120.920">
    <property type="match status" value="1"/>
</dbReference>
<evidence type="ECO:0000256" key="1">
    <source>
        <dbReference type="ARBA" id="ARBA00004496"/>
    </source>
</evidence>
<feature type="domain" description="RING-type" evidence="9">
    <location>
        <begin position="14"/>
        <end position="54"/>
    </location>
</feature>
<comment type="similarity">
    <text evidence="2">Belongs to the TRIM/RBCC family.</text>
</comment>
<evidence type="ECO:0000256" key="5">
    <source>
        <dbReference type="ARBA" id="ARBA00022771"/>
    </source>
</evidence>
<dbReference type="Gene3D" id="3.30.160.60">
    <property type="entry name" value="Classic Zinc Finger"/>
    <property type="match status" value="1"/>
</dbReference>
<name>A0A8C1BRK6_CYPCA</name>
<dbReference type="PROSITE" id="PS50089">
    <property type="entry name" value="ZF_RING_2"/>
    <property type="match status" value="1"/>
</dbReference>
<dbReference type="SMART" id="SM00449">
    <property type="entry name" value="SPRY"/>
    <property type="match status" value="1"/>
</dbReference>
<dbReference type="PROSITE" id="PS50119">
    <property type="entry name" value="ZF_BBOX"/>
    <property type="match status" value="1"/>
</dbReference>
<dbReference type="PRINTS" id="PR01407">
    <property type="entry name" value="BUTYPHLNCDUF"/>
</dbReference>
<evidence type="ECO:0000256" key="2">
    <source>
        <dbReference type="ARBA" id="ARBA00008518"/>
    </source>
</evidence>
<dbReference type="InterPro" id="IPR013320">
    <property type="entry name" value="ConA-like_dom_sf"/>
</dbReference>
<dbReference type="Pfam" id="PF00097">
    <property type="entry name" value="zf-C3HC4"/>
    <property type="match status" value="1"/>
</dbReference>
<evidence type="ECO:0008006" key="14">
    <source>
        <dbReference type="Google" id="ProtNLM"/>
    </source>
</evidence>
<protein>
    <recommendedName>
        <fullName evidence="14">Zinc-binding protein A33-like</fullName>
    </recommendedName>
</protein>
<evidence type="ECO:0000256" key="8">
    <source>
        <dbReference type="SAM" id="Coils"/>
    </source>
</evidence>
<dbReference type="InterPro" id="IPR000315">
    <property type="entry name" value="Znf_B-box"/>
</dbReference>
<dbReference type="PROSITE" id="PS00518">
    <property type="entry name" value="ZF_RING_1"/>
    <property type="match status" value="1"/>
</dbReference>
<dbReference type="SUPFAM" id="SSF57845">
    <property type="entry name" value="B-box zinc-binding domain"/>
    <property type="match status" value="1"/>
</dbReference>
<feature type="coiled-coil region" evidence="8">
    <location>
        <begin position="151"/>
        <end position="193"/>
    </location>
</feature>
<proteinExistence type="inferred from homology"/>
<dbReference type="GO" id="GO:0005737">
    <property type="term" value="C:cytoplasm"/>
    <property type="evidence" value="ECO:0007669"/>
    <property type="project" value="UniProtKB-SubCell"/>
</dbReference>
<dbReference type="SMART" id="SM00184">
    <property type="entry name" value="RING"/>
    <property type="match status" value="1"/>
</dbReference>
<dbReference type="SUPFAM" id="SSF49899">
    <property type="entry name" value="Concanavalin A-like lectins/glucanases"/>
    <property type="match status" value="1"/>
</dbReference>
<dbReference type="Pfam" id="PF00622">
    <property type="entry name" value="SPRY"/>
    <property type="match status" value="1"/>
</dbReference>
<dbReference type="InterPro" id="IPR017907">
    <property type="entry name" value="Znf_RING_CS"/>
</dbReference>
<feature type="domain" description="B box-type" evidence="10">
    <location>
        <begin position="85"/>
        <end position="126"/>
    </location>
</feature>
<dbReference type="Pfam" id="PF00643">
    <property type="entry name" value="zf-B_box"/>
    <property type="match status" value="1"/>
</dbReference>
<dbReference type="SMART" id="SM00589">
    <property type="entry name" value="PRY"/>
    <property type="match status" value="1"/>
</dbReference>
<keyword evidence="6" id="KW-0862">Zinc</keyword>
<dbReference type="Proteomes" id="UP001108240">
    <property type="component" value="Unplaced"/>
</dbReference>
<dbReference type="InterPro" id="IPR006574">
    <property type="entry name" value="PRY"/>
</dbReference>
<dbReference type="InterPro" id="IPR003877">
    <property type="entry name" value="SPRY_dom"/>
</dbReference>
<dbReference type="PROSITE" id="PS50188">
    <property type="entry name" value="B302_SPRY"/>
    <property type="match status" value="1"/>
</dbReference>
<dbReference type="SUPFAM" id="SSF57850">
    <property type="entry name" value="RING/U-box"/>
    <property type="match status" value="1"/>
</dbReference>
<dbReference type="FunFam" id="2.60.120.920:FF:000004">
    <property type="entry name" value="Butyrophilin subfamily 1 member A1"/>
    <property type="match status" value="1"/>
</dbReference>
<keyword evidence="4" id="KW-0479">Metal-binding</keyword>
<evidence type="ECO:0000256" key="6">
    <source>
        <dbReference type="ARBA" id="ARBA00022833"/>
    </source>
</evidence>
<evidence type="ECO:0000256" key="7">
    <source>
        <dbReference type="PROSITE-ProRule" id="PRU00024"/>
    </source>
</evidence>
<dbReference type="CDD" id="cd12893">
    <property type="entry name" value="SPRY_PRY_TRIM35"/>
    <property type="match status" value="1"/>
</dbReference>